<sequence>MAKQIIFDENARKELKEGVDKLANAVKVTLGPKGRNVLLGKSFGSPQITKDGVTIAKEIELSDKLQDAGAQIVKEAATRTVDNAGDGTTTAVVLAQAIITQGFKNIAAGANPMEIRTGIEKGVKSVVAELKTMAKPVKGKEEIRKVAVVSANGDEEIGDILSSVMDKVGKEGVVTVEEGQTFGLVEKYVEGMQFDKGYISPYFVTNGEDLTAEIRNPYILITDSKISAVKDMLPLIEKIAQTGKKDIVIIAEEVEGEALATLVVNKLKGILNVVAVKAPAFGDRRKEMLKDIAVLTGGSVISEELGKKLDTAELEDLGKAEKVIVGKEDTIIVNGDGNDKEIKTRIDQIKNEIAKTESDYDKEKLQERLAKLSGGVAVIEVGATTEVEMKERKDRLDDALQATRAAIEEGVVPGGGVALIDARKALDSTKVTGDEKIGLDILTRALEEPARLIAENAGKEGSVIVSKIGKGIGYDARKEEYVNMIQAGILDPVKVTRLALENAASVASMLLTTEAVVVEEPKKDEPMMPNPGAGMDMM</sequence>
<dbReference type="HAMAP" id="MF_00600">
    <property type="entry name" value="CH60"/>
    <property type="match status" value="1"/>
</dbReference>
<evidence type="ECO:0000256" key="2">
    <source>
        <dbReference type="ARBA" id="ARBA00022741"/>
    </source>
</evidence>
<dbReference type="Proteomes" id="UP000745577">
    <property type="component" value="Unassembled WGS sequence"/>
</dbReference>
<keyword evidence="3 6" id="KW-0067">ATP-binding</keyword>
<comment type="caution">
    <text evidence="6">Lacks conserved residue(s) required for the propagation of feature annotation.</text>
</comment>
<keyword evidence="2 6" id="KW-0547">Nucleotide-binding</keyword>
<feature type="binding site" evidence="6">
    <location>
        <position position="491"/>
    </location>
    <ligand>
        <name>ATP</name>
        <dbReference type="ChEBI" id="CHEBI:30616"/>
    </ligand>
</feature>
<dbReference type="InterPro" id="IPR002423">
    <property type="entry name" value="Cpn60/GroEL/TCP-1"/>
</dbReference>
<accession>A0A955I718</accession>
<evidence type="ECO:0000256" key="4">
    <source>
        <dbReference type="ARBA" id="ARBA00023186"/>
    </source>
</evidence>
<evidence type="ECO:0000256" key="5">
    <source>
        <dbReference type="ARBA" id="ARBA00023235"/>
    </source>
</evidence>
<dbReference type="GO" id="GO:0140662">
    <property type="term" value="F:ATP-dependent protein folding chaperone"/>
    <property type="evidence" value="ECO:0007669"/>
    <property type="project" value="InterPro"/>
</dbReference>
<dbReference type="NCBIfam" id="NF009488">
    <property type="entry name" value="PRK12850.1"/>
    <property type="match status" value="1"/>
</dbReference>
<dbReference type="PROSITE" id="PS00296">
    <property type="entry name" value="CHAPERONINS_CPN60"/>
    <property type="match status" value="1"/>
</dbReference>
<comment type="caution">
    <text evidence="10">The sequence shown here is derived from an EMBL/GenBank/DDBJ whole genome shotgun (WGS) entry which is preliminary data.</text>
</comment>
<dbReference type="SUPFAM" id="SSF54849">
    <property type="entry name" value="GroEL-intermediate domain like"/>
    <property type="match status" value="1"/>
</dbReference>
<feature type="binding site" evidence="6">
    <location>
        <position position="415"/>
    </location>
    <ligand>
        <name>ATP</name>
        <dbReference type="ChEBI" id="CHEBI:30616"/>
    </ligand>
</feature>
<dbReference type="GO" id="GO:0005524">
    <property type="term" value="F:ATP binding"/>
    <property type="evidence" value="ECO:0007669"/>
    <property type="project" value="UniProtKB-UniRule"/>
</dbReference>
<evidence type="ECO:0000313" key="10">
    <source>
        <dbReference type="EMBL" id="MCA9379935.1"/>
    </source>
</evidence>
<dbReference type="GO" id="GO:0016853">
    <property type="term" value="F:isomerase activity"/>
    <property type="evidence" value="ECO:0007669"/>
    <property type="project" value="UniProtKB-KW"/>
</dbReference>
<dbReference type="GO" id="GO:0051082">
    <property type="term" value="F:unfolded protein binding"/>
    <property type="evidence" value="ECO:0007669"/>
    <property type="project" value="UniProtKB-UniRule"/>
</dbReference>
<evidence type="ECO:0000256" key="6">
    <source>
        <dbReference type="HAMAP-Rule" id="MF_00600"/>
    </source>
</evidence>
<dbReference type="PRINTS" id="PR00298">
    <property type="entry name" value="CHAPERONIN60"/>
</dbReference>
<evidence type="ECO:0000256" key="3">
    <source>
        <dbReference type="ARBA" id="ARBA00022840"/>
    </source>
</evidence>
<dbReference type="EC" id="5.6.1.7" evidence="6"/>
<gene>
    <name evidence="6 10" type="primary">groL</name>
    <name evidence="6" type="synonym">groEL</name>
    <name evidence="10" type="ORF">KC675_02020</name>
</gene>
<dbReference type="Gene3D" id="3.30.260.10">
    <property type="entry name" value="TCP-1-like chaperonin intermediate domain"/>
    <property type="match status" value="1"/>
</dbReference>
<dbReference type="Gene3D" id="3.50.7.10">
    <property type="entry name" value="GroEL"/>
    <property type="match status" value="1"/>
</dbReference>
<evidence type="ECO:0000256" key="9">
    <source>
        <dbReference type="SAM" id="Coils"/>
    </source>
</evidence>
<evidence type="ECO:0000313" key="11">
    <source>
        <dbReference type="Proteomes" id="UP000745577"/>
    </source>
</evidence>
<dbReference type="Gene3D" id="1.10.560.10">
    <property type="entry name" value="GroEL-like equatorial domain"/>
    <property type="match status" value="1"/>
</dbReference>
<dbReference type="NCBIfam" id="TIGR02348">
    <property type="entry name" value="GroEL"/>
    <property type="match status" value="1"/>
</dbReference>
<dbReference type="GO" id="GO:0005737">
    <property type="term" value="C:cytoplasm"/>
    <property type="evidence" value="ECO:0007669"/>
    <property type="project" value="UniProtKB-SubCell"/>
</dbReference>
<dbReference type="NCBIfam" id="NF000592">
    <property type="entry name" value="PRK00013.1"/>
    <property type="match status" value="1"/>
</dbReference>
<comment type="subcellular location">
    <subcellularLocation>
        <location evidence="6">Cytoplasm</location>
    </subcellularLocation>
</comment>
<dbReference type="Pfam" id="PF00118">
    <property type="entry name" value="Cpn60_TCP1"/>
    <property type="match status" value="1"/>
</dbReference>
<dbReference type="GO" id="GO:0042026">
    <property type="term" value="P:protein refolding"/>
    <property type="evidence" value="ECO:0007669"/>
    <property type="project" value="UniProtKB-UniRule"/>
</dbReference>
<dbReference type="InterPro" id="IPR001844">
    <property type="entry name" value="Cpn60/GroEL"/>
</dbReference>
<keyword evidence="9" id="KW-0175">Coiled coil</keyword>
<protein>
    <recommendedName>
        <fullName evidence="6">Chaperonin GroEL</fullName>
        <ecNumber evidence="6">5.6.1.7</ecNumber>
    </recommendedName>
    <alternativeName>
        <fullName evidence="6">60 kDa chaperonin</fullName>
    </alternativeName>
    <alternativeName>
        <fullName evidence="6">Chaperonin-60</fullName>
        <shortName evidence="6">Cpn60</shortName>
    </alternativeName>
</protein>
<evidence type="ECO:0000256" key="8">
    <source>
        <dbReference type="RuleBase" id="RU000419"/>
    </source>
</evidence>
<name>A0A955I718_9BACT</name>
<evidence type="ECO:0000256" key="1">
    <source>
        <dbReference type="ARBA" id="ARBA00006607"/>
    </source>
</evidence>
<dbReference type="InterPro" id="IPR027413">
    <property type="entry name" value="GROEL-like_equatorial_sf"/>
</dbReference>
<feature type="binding site" evidence="6">
    <location>
        <begin position="86"/>
        <end position="90"/>
    </location>
    <ligand>
        <name>ATP</name>
        <dbReference type="ChEBI" id="CHEBI:30616"/>
    </ligand>
</feature>
<dbReference type="PANTHER" id="PTHR45633">
    <property type="entry name" value="60 KDA HEAT SHOCK PROTEIN, MITOCHONDRIAL"/>
    <property type="match status" value="1"/>
</dbReference>
<organism evidence="10 11">
    <name type="scientific">Candidatus Dojkabacteria bacterium</name>
    <dbReference type="NCBI Taxonomy" id="2099670"/>
    <lineage>
        <taxon>Bacteria</taxon>
        <taxon>Candidatus Dojkabacteria</taxon>
    </lineage>
</organism>
<comment type="subunit">
    <text evidence="6 8">Forms a cylinder of 14 subunits composed of two heptameric rings stacked back-to-back. Interacts with the co-chaperonin GroES.</text>
</comment>
<dbReference type="InterPro" id="IPR027409">
    <property type="entry name" value="GroEL-like_apical_dom_sf"/>
</dbReference>
<dbReference type="InterPro" id="IPR027410">
    <property type="entry name" value="TCP-1-like_intermed_sf"/>
</dbReference>
<keyword evidence="4 6" id="KW-0143">Chaperone</keyword>
<feature type="binding site" evidence="6">
    <location>
        <begin position="29"/>
        <end position="32"/>
    </location>
    <ligand>
        <name>ATP</name>
        <dbReference type="ChEBI" id="CHEBI:30616"/>
    </ligand>
</feature>
<keyword evidence="6" id="KW-0963">Cytoplasm</keyword>
<dbReference type="InterPro" id="IPR018370">
    <property type="entry name" value="Chaperonin_Cpn60_CS"/>
</dbReference>
<dbReference type="CDD" id="cd03344">
    <property type="entry name" value="GroEL"/>
    <property type="match status" value="1"/>
</dbReference>
<dbReference type="EMBL" id="JAGQLL010000019">
    <property type="protein sequence ID" value="MCA9379935.1"/>
    <property type="molecule type" value="Genomic_DNA"/>
</dbReference>
<comment type="similarity">
    <text evidence="1 6 7">Belongs to the chaperonin (HSP60) family.</text>
</comment>
<reference evidence="10" key="2">
    <citation type="journal article" date="2021" name="Microbiome">
        <title>Successional dynamics and alternative stable states in a saline activated sludge microbial community over 9 years.</title>
        <authorList>
            <person name="Wang Y."/>
            <person name="Ye J."/>
            <person name="Ju F."/>
            <person name="Liu L."/>
            <person name="Boyd J.A."/>
            <person name="Deng Y."/>
            <person name="Parks D.H."/>
            <person name="Jiang X."/>
            <person name="Yin X."/>
            <person name="Woodcroft B.J."/>
            <person name="Tyson G.W."/>
            <person name="Hugenholtz P."/>
            <person name="Polz M.F."/>
            <person name="Zhang T."/>
        </authorList>
    </citation>
    <scope>NUCLEOTIDE SEQUENCE</scope>
    <source>
        <strain evidence="10">HKST-UBA15</strain>
    </source>
</reference>
<dbReference type="NCBIfam" id="NF009487">
    <property type="entry name" value="PRK12849.1"/>
    <property type="match status" value="1"/>
</dbReference>
<dbReference type="SUPFAM" id="SSF48592">
    <property type="entry name" value="GroEL equatorial domain-like"/>
    <property type="match status" value="1"/>
</dbReference>
<proteinExistence type="inferred from homology"/>
<feature type="coiled-coil region" evidence="9">
    <location>
        <begin position="339"/>
        <end position="366"/>
    </location>
</feature>
<dbReference type="FunFam" id="3.50.7.10:FF:000001">
    <property type="entry name" value="60 kDa chaperonin"/>
    <property type="match status" value="1"/>
</dbReference>
<feature type="binding site" evidence="6">
    <location>
        <position position="50"/>
    </location>
    <ligand>
        <name>ATP</name>
        <dbReference type="ChEBI" id="CHEBI:30616"/>
    </ligand>
</feature>
<comment type="function">
    <text evidence="6 8">Together with its co-chaperonin GroES, plays an essential role in assisting protein folding. The GroEL-GroES system forms a nano-cage that allows encapsulation of the non-native substrate proteins and provides a physical environment optimized to promote and accelerate protein folding.</text>
</comment>
<reference evidence="10" key="1">
    <citation type="submission" date="2020-04" db="EMBL/GenBank/DDBJ databases">
        <authorList>
            <person name="Zhang T."/>
        </authorList>
    </citation>
    <scope>NUCLEOTIDE SEQUENCE</scope>
    <source>
        <strain evidence="10">HKST-UBA15</strain>
    </source>
</reference>
<dbReference type="AlphaFoldDB" id="A0A955I718"/>
<dbReference type="SUPFAM" id="SSF52029">
    <property type="entry name" value="GroEL apical domain-like"/>
    <property type="match status" value="1"/>
</dbReference>
<dbReference type="NCBIfam" id="NF009489">
    <property type="entry name" value="PRK12851.1"/>
    <property type="match status" value="1"/>
</dbReference>
<evidence type="ECO:0000256" key="7">
    <source>
        <dbReference type="RuleBase" id="RU000418"/>
    </source>
</evidence>
<keyword evidence="5 6" id="KW-0413">Isomerase</keyword>